<keyword evidence="1" id="KW-0229">DNA integration</keyword>
<protein>
    <submittedName>
        <fullName evidence="4">Integrase</fullName>
    </submittedName>
</protein>
<dbReference type="GO" id="GO:0015074">
    <property type="term" value="P:DNA integration"/>
    <property type="evidence" value="ECO:0007669"/>
    <property type="project" value="UniProtKB-KW"/>
</dbReference>
<dbReference type="AlphaFoldDB" id="A0A841PW16"/>
<dbReference type="InterPro" id="IPR050090">
    <property type="entry name" value="Tyrosine_recombinase_XerCD"/>
</dbReference>
<dbReference type="PANTHER" id="PTHR30349:SF64">
    <property type="entry name" value="PROPHAGE INTEGRASE INTD-RELATED"/>
    <property type="match status" value="1"/>
</dbReference>
<dbReference type="GO" id="GO:0003677">
    <property type="term" value="F:DNA binding"/>
    <property type="evidence" value="ECO:0007669"/>
    <property type="project" value="InterPro"/>
</dbReference>
<comment type="caution">
    <text evidence="4">The sequence shown here is derived from an EMBL/GenBank/DDBJ whole genome shotgun (WGS) entry which is preliminary data.</text>
</comment>
<evidence type="ECO:0000313" key="5">
    <source>
        <dbReference type="Proteomes" id="UP000556329"/>
    </source>
</evidence>
<dbReference type="Gene3D" id="1.10.443.10">
    <property type="entry name" value="Intergrase catalytic core"/>
    <property type="match status" value="1"/>
</dbReference>
<dbReference type="Proteomes" id="UP000556329">
    <property type="component" value="Unassembled WGS sequence"/>
</dbReference>
<gene>
    <name evidence="4" type="ORF">HNQ71_007072</name>
</gene>
<dbReference type="PROSITE" id="PS51898">
    <property type="entry name" value="TYR_RECOMBINASE"/>
    <property type="match status" value="1"/>
</dbReference>
<dbReference type="InterPro" id="IPR002104">
    <property type="entry name" value="Integrase_catalytic"/>
</dbReference>
<feature type="domain" description="Tyr recombinase" evidence="3">
    <location>
        <begin position="1"/>
        <end position="173"/>
    </location>
</feature>
<evidence type="ECO:0000259" key="3">
    <source>
        <dbReference type="PROSITE" id="PS51898"/>
    </source>
</evidence>
<dbReference type="SUPFAM" id="SSF56349">
    <property type="entry name" value="DNA breaking-rejoining enzymes"/>
    <property type="match status" value="1"/>
</dbReference>
<organism evidence="4 5">
    <name type="scientific">Mesorhizobium sangaii</name>
    <dbReference type="NCBI Taxonomy" id="505389"/>
    <lineage>
        <taxon>Bacteria</taxon>
        <taxon>Pseudomonadati</taxon>
        <taxon>Pseudomonadota</taxon>
        <taxon>Alphaproteobacteria</taxon>
        <taxon>Hyphomicrobiales</taxon>
        <taxon>Phyllobacteriaceae</taxon>
        <taxon>Mesorhizobium</taxon>
    </lineage>
</organism>
<dbReference type="PANTHER" id="PTHR30349">
    <property type="entry name" value="PHAGE INTEGRASE-RELATED"/>
    <property type="match status" value="1"/>
</dbReference>
<proteinExistence type="predicted"/>
<dbReference type="InterPro" id="IPR011010">
    <property type="entry name" value="DNA_brk_join_enz"/>
</dbReference>
<name>A0A841PW16_9HYPH</name>
<reference evidence="4 5" key="1">
    <citation type="submission" date="2020-08" db="EMBL/GenBank/DDBJ databases">
        <title>Genomic Encyclopedia of Type Strains, Phase IV (KMG-IV): sequencing the most valuable type-strain genomes for metagenomic binning, comparative biology and taxonomic classification.</title>
        <authorList>
            <person name="Goeker M."/>
        </authorList>
    </citation>
    <scope>NUCLEOTIDE SEQUENCE [LARGE SCALE GENOMIC DNA]</scope>
    <source>
        <strain evidence="4 5">DSM 100039</strain>
    </source>
</reference>
<dbReference type="InterPro" id="IPR013762">
    <property type="entry name" value="Integrase-like_cat_sf"/>
</dbReference>
<evidence type="ECO:0000313" key="4">
    <source>
        <dbReference type="EMBL" id="MBB6414362.1"/>
    </source>
</evidence>
<evidence type="ECO:0000256" key="1">
    <source>
        <dbReference type="ARBA" id="ARBA00022908"/>
    </source>
</evidence>
<keyword evidence="5" id="KW-1185">Reference proteome</keyword>
<evidence type="ECO:0000256" key="2">
    <source>
        <dbReference type="ARBA" id="ARBA00023172"/>
    </source>
</evidence>
<dbReference type="GO" id="GO:0006310">
    <property type="term" value="P:DNA recombination"/>
    <property type="evidence" value="ECO:0007669"/>
    <property type="project" value="UniProtKB-KW"/>
</dbReference>
<dbReference type="EMBL" id="JACHEF010000021">
    <property type="protein sequence ID" value="MBB6414362.1"/>
    <property type="molecule type" value="Genomic_DNA"/>
</dbReference>
<keyword evidence="2" id="KW-0233">DNA recombination</keyword>
<dbReference type="Pfam" id="PF00589">
    <property type="entry name" value="Phage_integrase"/>
    <property type="match status" value="1"/>
</dbReference>
<sequence length="186" mass="21192">MLRRLVLVLYCTGLRLGEAVRLKMADIDLEHGTLTIRDSKRRTRIVPMRDDLVGELRRYIDDRRQLLIDQRCVDPQALLVRRNGAPLTTAAASAAIRRMLRGLGIKPAHGRVGARPYEFRHAFAVHRLTIWAEAGVDLHAKLPCLSAYLGHQNILGTEVYLKATPQLLELASTRFEQHLRYARQPE</sequence>
<accession>A0A841PW16</accession>